<evidence type="ECO:0000313" key="2">
    <source>
        <dbReference type="Proteomes" id="UP000886998"/>
    </source>
</evidence>
<dbReference type="Proteomes" id="UP000886998">
    <property type="component" value="Unassembled WGS sequence"/>
</dbReference>
<comment type="caution">
    <text evidence="1">The sequence shown here is derived from an EMBL/GenBank/DDBJ whole genome shotgun (WGS) entry which is preliminary data.</text>
</comment>
<dbReference type="Gene3D" id="3.30.420.10">
    <property type="entry name" value="Ribonuclease H-like superfamily/Ribonuclease H"/>
    <property type="match status" value="1"/>
</dbReference>
<accession>A0A8X7CRI2</accession>
<dbReference type="EMBL" id="BMAV01020400">
    <property type="protein sequence ID" value="GFY73837.1"/>
    <property type="molecule type" value="Genomic_DNA"/>
</dbReference>
<dbReference type="InterPro" id="IPR036397">
    <property type="entry name" value="RNaseH_sf"/>
</dbReference>
<keyword evidence="2" id="KW-1185">Reference proteome</keyword>
<protein>
    <submittedName>
        <fullName evidence="1">Uncharacterized protein</fullName>
    </submittedName>
</protein>
<dbReference type="OrthoDB" id="4843387at2759"/>
<organism evidence="1 2">
    <name type="scientific">Trichonephila inaurata madagascariensis</name>
    <dbReference type="NCBI Taxonomy" id="2747483"/>
    <lineage>
        <taxon>Eukaryota</taxon>
        <taxon>Metazoa</taxon>
        <taxon>Ecdysozoa</taxon>
        <taxon>Arthropoda</taxon>
        <taxon>Chelicerata</taxon>
        <taxon>Arachnida</taxon>
        <taxon>Araneae</taxon>
        <taxon>Araneomorphae</taxon>
        <taxon>Entelegynae</taxon>
        <taxon>Araneoidea</taxon>
        <taxon>Nephilidae</taxon>
        <taxon>Trichonephila</taxon>
        <taxon>Trichonephila inaurata</taxon>
    </lineage>
</organism>
<gene>
    <name evidence="1" type="ORF">TNIN_276901</name>
</gene>
<name>A0A8X7CRI2_9ARAC</name>
<evidence type="ECO:0000313" key="1">
    <source>
        <dbReference type="EMBL" id="GFY73837.1"/>
    </source>
</evidence>
<dbReference type="AlphaFoldDB" id="A0A8X7CRI2"/>
<proteinExistence type="predicted"/>
<dbReference type="GO" id="GO:0003676">
    <property type="term" value="F:nucleic acid binding"/>
    <property type="evidence" value="ECO:0007669"/>
    <property type="project" value="InterPro"/>
</dbReference>
<reference evidence="1" key="1">
    <citation type="submission" date="2020-08" db="EMBL/GenBank/DDBJ databases">
        <title>Multicomponent nature underlies the extraordinary mechanical properties of spider dragline silk.</title>
        <authorList>
            <person name="Kono N."/>
            <person name="Nakamura H."/>
            <person name="Mori M."/>
            <person name="Yoshida Y."/>
            <person name="Ohtoshi R."/>
            <person name="Malay A.D."/>
            <person name="Moran D.A.P."/>
            <person name="Tomita M."/>
            <person name="Numata K."/>
            <person name="Arakawa K."/>
        </authorList>
    </citation>
    <scope>NUCLEOTIDE SEQUENCE</scope>
</reference>
<sequence length="136" mass="15775">MSFLADQHFIQKILQPHTVVDPLLNSKFRPLFQQENAQPHTFDVSRDNLQHFDNLLYLAFSPDFSPIEKVWVLKHCINLLFYACMIQVLLNYSSVSAYRSVKHLTTSLLLTCKQLLRLYGYKSLKLSTSSAKSNRP</sequence>